<organism evidence="1 2">
    <name type="scientific">Virgibacillus sediminis</name>
    <dbReference type="NCBI Taxonomy" id="202260"/>
    <lineage>
        <taxon>Bacteria</taxon>
        <taxon>Bacillati</taxon>
        <taxon>Bacillota</taxon>
        <taxon>Bacilli</taxon>
        <taxon>Bacillales</taxon>
        <taxon>Bacillaceae</taxon>
        <taxon>Virgibacillus</taxon>
    </lineage>
</organism>
<name>A0ABV7A2A4_9BACI</name>
<accession>A0ABV7A2A4</accession>
<sequence>MRGIGGRAGLSAVRVRNQQERGFIGSTLMESAGGQIYRRHALGIGGRADLSASRSGNQQERRIISSTLVESAGGQVYPVRFREHPLLPQSMS</sequence>
<proteinExistence type="predicted"/>
<dbReference type="RefSeq" id="WP_390301705.1">
    <property type="nucleotide sequence ID" value="NZ_JBHRRZ010000002.1"/>
</dbReference>
<protein>
    <submittedName>
        <fullName evidence="1">Uncharacterized protein</fullName>
    </submittedName>
</protein>
<comment type="caution">
    <text evidence="1">The sequence shown here is derived from an EMBL/GenBank/DDBJ whole genome shotgun (WGS) entry which is preliminary data.</text>
</comment>
<reference evidence="2" key="1">
    <citation type="journal article" date="2019" name="Int. J. Syst. Evol. Microbiol.">
        <title>The Global Catalogue of Microorganisms (GCM) 10K type strain sequencing project: providing services to taxonomists for standard genome sequencing and annotation.</title>
        <authorList>
            <consortium name="The Broad Institute Genomics Platform"/>
            <consortium name="The Broad Institute Genome Sequencing Center for Infectious Disease"/>
            <person name="Wu L."/>
            <person name="Ma J."/>
        </authorList>
    </citation>
    <scope>NUCLEOTIDE SEQUENCE [LARGE SCALE GENOMIC DNA]</scope>
    <source>
        <strain evidence="2">KCTC 13193</strain>
    </source>
</reference>
<gene>
    <name evidence="1" type="ORF">ACFODW_01225</name>
</gene>
<keyword evidence="2" id="KW-1185">Reference proteome</keyword>
<dbReference type="EMBL" id="JBHRRZ010000002">
    <property type="protein sequence ID" value="MFC2946985.1"/>
    <property type="molecule type" value="Genomic_DNA"/>
</dbReference>
<dbReference type="Proteomes" id="UP001595387">
    <property type="component" value="Unassembled WGS sequence"/>
</dbReference>
<evidence type="ECO:0000313" key="1">
    <source>
        <dbReference type="EMBL" id="MFC2946985.1"/>
    </source>
</evidence>
<evidence type="ECO:0000313" key="2">
    <source>
        <dbReference type="Proteomes" id="UP001595387"/>
    </source>
</evidence>